<sequence length="232" mass="25803">MSDDSPADAIQGAAAWLRAILKSIDENGKWSYRNFDVDVDVEIPVARARVLPPWHRVVDNEAKHPALLTLITKRMRTEQDQLMFVDLEGVNRSRSQARLPLCSCRCRPAQSFTNLVDSPPAQGKGIRPHHATVFFDIRNDSDALHARFGVYVAGIIDLPVMGYATRNPRGKNVNGLAKCIERDLPPTSQAGRSPSSPATSLCTRGRREGSMKSSLKRPMADKILKYCHRSKT</sequence>
<dbReference type="RefSeq" id="XP_013280641.1">
    <property type="nucleotide sequence ID" value="XM_013425187.1"/>
</dbReference>
<dbReference type="InterPro" id="IPR036397">
    <property type="entry name" value="RNaseH_sf"/>
</dbReference>
<feature type="region of interest" description="Disordered" evidence="1">
    <location>
        <begin position="184"/>
        <end position="218"/>
    </location>
</feature>
<dbReference type="OrthoDB" id="4156109at2759"/>
<dbReference type="STRING" id="1442368.A0A0D2G816"/>
<organism evidence="2 3">
    <name type="scientific">Fonsecaea pedrosoi CBS 271.37</name>
    <dbReference type="NCBI Taxonomy" id="1442368"/>
    <lineage>
        <taxon>Eukaryota</taxon>
        <taxon>Fungi</taxon>
        <taxon>Dikarya</taxon>
        <taxon>Ascomycota</taxon>
        <taxon>Pezizomycotina</taxon>
        <taxon>Eurotiomycetes</taxon>
        <taxon>Chaetothyriomycetidae</taxon>
        <taxon>Chaetothyriales</taxon>
        <taxon>Herpotrichiellaceae</taxon>
        <taxon>Fonsecaea</taxon>
    </lineage>
</organism>
<evidence type="ECO:0000313" key="2">
    <source>
        <dbReference type="EMBL" id="KIW76833.1"/>
    </source>
</evidence>
<gene>
    <name evidence="2" type="ORF">Z517_09277</name>
</gene>
<reference evidence="2 3" key="1">
    <citation type="submission" date="2015-01" db="EMBL/GenBank/DDBJ databases">
        <title>The Genome Sequence of Fonsecaea pedrosoi CBS 271.37.</title>
        <authorList>
            <consortium name="The Broad Institute Genomics Platform"/>
            <person name="Cuomo C."/>
            <person name="de Hoog S."/>
            <person name="Gorbushina A."/>
            <person name="Stielow B."/>
            <person name="Teixiera M."/>
            <person name="Abouelleil A."/>
            <person name="Chapman S.B."/>
            <person name="Priest M."/>
            <person name="Young S.K."/>
            <person name="Wortman J."/>
            <person name="Nusbaum C."/>
            <person name="Birren B."/>
        </authorList>
    </citation>
    <scope>NUCLEOTIDE SEQUENCE [LARGE SCALE GENOMIC DNA]</scope>
    <source>
        <strain evidence="2 3">CBS 271.37</strain>
    </source>
</reference>
<dbReference type="GeneID" id="25308767"/>
<dbReference type="PANTHER" id="PTHR43040">
    <property type="entry name" value="RIBONUCLEASE D"/>
    <property type="match status" value="1"/>
</dbReference>
<dbReference type="PANTHER" id="PTHR43040:SF1">
    <property type="entry name" value="RIBONUCLEASE D"/>
    <property type="match status" value="1"/>
</dbReference>
<dbReference type="Proteomes" id="UP000053029">
    <property type="component" value="Unassembled WGS sequence"/>
</dbReference>
<dbReference type="SUPFAM" id="SSF53098">
    <property type="entry name" value="Ribonuclease H-like"/>
    <property type="match status" value="1"/>
</dbReference>
<dbReference type="VEuPathDB" id="FungiDB:Z517_09277"/>
<name>A0A0D2G816_9EURO</name>
<evidence type="ECO:0000256" key="1">
    <source>
        <dbReference type="SAM" id="MobiDB-lite"/>
    </source>
</evidence>
<dbReference type="HOGENOM" id="CLU_1194923_0_0_1"/>
<dbReference type="GO" id="GO:0003676">
    <property type="term" value="F:nucleic acid binding"/>
    <property type="evidence" value="ECO:0007669"/>
    <property type="project" value="InterPro"/>
</dbReference>
<evidence type="ECO:0008006" key="4">
    <source>
        <dbReference type="Google" id="ProtNLM"/>
    </source>
</evidence>
<keyword evidence="3" id="KW-1185">Reference proteome</keyword>
<accession>A0A0D2G816</accession>
<proteinExistence type="predicted"/>
<dbReference type="AlphaFoldDB" id="A0A0D2G816"/>
<protein>
    <recommendedName>
        <fullName evidence="4">3'-5' exonuclease domain-containing protein</fullName>
    </recommendedName>
</protein>
<dbReference type="Gene3D" id="3.30.420.10">
    <property type="entry name" value="Ribonuclease H-like superfamily/Ribonuclease H"/>
    <property type="match status" value="1"/>
</dbReference>
<feature type="compositionally biased region" description="Polar residues" evidence="1">
    <location>
        <begin position="186"/>
        <end position="202"/>
    </location>
</feature>
<dbReference type="InterPro" id="IPR012337">
    <property type="entry name" value="RNaseH-like_sf"/>
</dbReference>
<evidence type="ECO:0000313" key="3">
    <source>
        <dbReference type="Proteomes" id="UP000053029"/>
    </source>
</evidence>
<dbReference type="EMBL" id="KN846974">
    <property type="protein sequence ID" value="KIW76833.1"/>
    <property type="molecule type" value="Genomic_DNA"/>
</dbReference>